<evidence type="ECO:0000313" key="1">
    <source>
        <dbReference type="EMBL" id="KAA6363089.1"/>
    </source>
</evidence>
<dbReference type="AlphaFoldDB" id="A0A5J4TYT0"/>
<dbReference type="EMBL" id="SNRW01023341">
    <property type="protein sequence ID" value="KAA6363089.1"/>
    <property type="molecule type" value="Genomic_DNA"/>
</dbReference>
<gene>
    <name evidence="1" type="ORF">EZS28_041384</name>
</gene>
<protein>
    <submittedName>
        <fullName evidence="1">Uncharacterized protein</fullName>
    </submittedName>
</protein>
<proteinExistence type="predicted"/>
<name>A0A5J4TYT0_9EUKA</name>
<organism evidence="1 2">
    <name type="scientific">Streblomastix strix</name>
    <dbReference type="NCBI Taxonomy" id="222440"/>
    <lineage>
        <taxon>Eukaryota</taxon>
        <taxon>Metamonada</taxon>
        <taxon>Preaxostyla</taxon>
        <taxon>Oxymonadida</taxon>
        <taxon>Streblomastigidae</taxon>
        <taxon>Streblomastix</taxon>
    </lineage>
</organism>
<sequence length="158" mass="17682">MIASHLLNQVPFALIVGSVPQQTIKIPLPFTPIPFSLSQSNSNGIYSFPLRILAAKFVDVDVDPETVVVEHSEKILDRKSHFAPTFSVWKRTPPLSSTFIYLDPEITELLHFDSKVMSIVIIGRESKLISRYSSSLCFPDFISNSPISFFAKNLPSLD</sequence>
<dbReference type="Proteomes" id="UP000324800">
    <property type="component" value="Unassembled WGS sequence"/>
</dbReference>
<reference evidence="1 2" key="1">
    <citation type="submission" date="2019-03" db="EMBL/GenBank/DDBJ databases">
        <title>Single cell metagenomics reveals metabolic interactions within the superorganism composed of flagellate Streblomastix strix and complex community of Bacteroidetes bacteria on its surface.</title>
        <authorList>
            <person name="Treitli S.C."/>
            <person name="Kolisko M."/>
            <person name="Husnik F."/>
            <person name="Keeling P."/>
            <person name="Hampl V."/>
        </authorList>
    </citation>
    <scope>NUCLEOTIDE SEQUENCE [LARGE SCALE GENOMIC DNA]</scope>
    <source>
        <strain evidence="1">ST1C</strain>
    </source>
</reference>
<accession>A0A5J4TYT0</accession>
<comment type="caution">
    <text evidence="1">The sequence shown here is derived from an EMBL/GenBank/DDBJ whole genome shotgun (WGS) entry which is preliminary data.</text>
</comment>
<evidence type="ECO:0000313" key="2">
    <source>
        <dbReference type="Proteomes" id="UP000324800"/>
    </source>
</evidence>